<dbReference type="SMART" id="SM00535">
    <property type="entry name" value="RIBOc"/>
    <property type="match status" value="1"/>
</dbReference>
<keyword evidence="5 9" id="KW-0540">Nuclease</keyword>
<evidence type="ECO:0000256" key="9">
    <source>
        <dbReference type="HAMAP-Rule" id="MF_00104"/>
    </source>
</evidence>
<protein>
    <recommendedName>
        <fullName evidence="9">Ribonuclease 3</fullName>
        <ecNumber evidence="9">3.1.26.3</ecNumber>
    </recommendedName>
    <alternativeName>
        <fullName evidence="9">Ribonuclease III</fullName>
        <shortName evidence="9">RNase III</shortName>
    </alternativeName>
</protein>
<feature type="active site" evidence="9">
    <location>
        <position position="54"/>
    </location>
</feature>
<evidence type="ECO:0000256" key="7">
    <source>
        <dbReference type="ARBA" id="ARBA00022801"/>
    </source>
</evidence>
<keyword evidence="9" id="KW-0819">tRNA processing</keyword>
<keyword evidence="3 9" id="KW-0698">rRNA processing</keyword>
<feature type="binding site" evidence="9">
    <location>
        <position position="50"/>
    </location>
    <ligand>
        <name>Mg(2+)</name>
        <dbReference type="ChEBI" id="CHEBI:18420"/>
    </ligand>
</feature>
<comment type="function">
    <text evidence="9">Digests double-stranded RNA. Involved in the processing of primary rRNA transcript to yield the immediate precursors to the large and small rRNAs (23S and 16S). Processes some mRNAs, and tRNAs when they are encoded in the rRNA operon. Processes pre-crRNA and tracrRNA of type II CRISPR loci if present in the organism.</text>
</comment>
<dbReference type="CDD" id="cd00593">
    <property type="entry name" value="RIBOc"/>
    <property type="match status" value="1"/>
</dbReference>
<evidence type="ECO:0000256" key="4">
    <source>
        <dbReference type="ARBA" id="ARBA00022664"/>
    </source>
</evidence>
<organism evidence="12 13">
    <name type="scientific">Oribacterium parvum</name>
    <dbReference type="NCBI Taxonomy" id="1501329"/>
    <lineage>
        <taxon>Bacteria</taxon>
        <taxon>Bacillati</taxon>
        <taxon>Bacillota</taxon>
        <taxon>Clostridia</taxon>
        <taxon>Lachnospirales</taxon>
        <taxon>Lachnospiraceae</taxon>
        <taxon>Oribacterium</taxon>
    </lineage>
</organism>
<evidence type="ECO:0000259" key="11">
    <source>
        <dbReference type="PROSITE" id="PS50142"/>
    </source>
</evidence>
<keyword evidence="6 9" id="KW-0255">Endonuclease</keyword>
<dbReference type="PROSITE" id="PS50137">
    <property type="entry name" value="DS_RBD"/>
    <property type="match status" value="1"/>
</dbReference>
<evidence type="ECO:0000313" key="13">
    <source>
        <dbReference type="Proteomes" id="UP000709351"/>
    </source>
</evidence>
<dbReference type="Gene3D" id="1.10.1520.10">
    <property type="entry name" value="Ribonuclease III domain"/>
    <property type="match status" value="1"/>
</dbReference>
<feature type="binding site" evidence="9">
    <location>
        <position position="123"/>
    </location>
    <ligand>
        <name>Mg(2+)</name>
        <dbReference type="ChEBI" id="CHEBI:18420"/>
    </ligand>
</feature>
<dbReference type="CDD" id="cd10845">
    <property type="entry name" value="DSRM_RNAse_III_family"/>
    <property type="match status" value="1"/>
</dbReference>
<reference evidence="12" key="1">
    <citation type="submission" date="2020-04" db="EMBL/GenBank/DDBJ databases">
        <title>Deep metagenomics examines the oral microbiome during advanced dental caries in children, revealing novel taxa and co-occurrences with host molecules.</title>
        <authorList>
            <person name="Baker J.L."/>
            <person name="Morton J.T."/>
            <person name="Dinis M."/>
            <person name="Alvarez R."/>
            <person name="Tran N.C."/>
            <person name="Knight R."/>
            <person name="Edlund A."/>
        </authorList>
    </citation>
    <scope>NUCLEOTIDE SEQUENCE</scope>
    <source>
        <strain evidence="12">JCVI_24_bin.2</strain>
    </source>
</reference>
<dbReference type="AlphaFoldDB" id="A0A930DSN8"/>
<dbReference type="PROSITE" id="PS50142">
    <property type="entry name" value="RNASE_3_2"/>
    <property type="match status" value="1"/>
</dbReference>
<gene>
    <name evidence="9 12" type="primary">rnc</name>
    <name evidence="12" type="ORF">HXM93_07710</name>
</gene>
<feature type="domain" description="DRBM" evidence="10">
    <location>
        <begin position="161"/>
        <end position="229"/>
    </location>
</feature>
<dbReference type="Gene3D" id="3.30.160.20">
    <property type="match status" value="1"/>
</dbReference>
<evidence type="ECO:0000313" key="12">
    <source>
        <dbReference type="EMBL" id="MBF1284396.1"/>
    </source>
</evidence>
<comment type="cofactor">
    <cofactor evidence="9">
        <name>Mg(2+)</name>
        <dbReference type="ChEBI" id="CHEBI:18420"/>
    </cofactor>
</comment>
<dbReference type="Pfam" id="PF14622">
    <property type="entry name" value="Ribonucleas_3_3"/>
    <property type="match status" value="1"/>
</dbReference>
<dbReference type="InterPro" id="IPR036389">
    <property type="entry name" value="RNase_III_sf"/>
</dbReference>
<dbReference type="SUPFAM" id="SSF54768">
    <property type="entry name" value="dsRNA-binding domain-like"/>
    <property type="match status" value="1"/>
</dbReference>
<comment type="subunit">
    <text evidence="9">Homodimer.</text>
</comment>
<dbReference type="Proteomes" id="UP000709351">
    <property type="component" value="Unassembled WGS sequence"/>
</dbReference>
<dbReference type="PANTHER" id="PTHR11207:SF0">
    <property type="entry name" value="RIBONUCLEASE 3"/>
    <property type="match status" value="1"/>
</dbReference>
<feature type="binding site" evidence="9">
    <location>
        <position position="126"/>
    </location>
    <ligand>
        <name>Mg(2+)</name>
        <dbReference type="ChEBI" id="CHEBI:18420"/>
    </ligand>
</feature>
<dbReference type="NCBIfam" id="TIGR02191">
    <property type="entry name" value="RNaseIII"/>
    <property type="match status" value="1"/>
</dbReference>
<comment type="subcellular location">
    <subcellularLocation>
        <location evidence="9">Cytoplasm</location>
    </subcellularLocation>
</comment>
<dbReference type="GO" id="GO:0006397">
    <property type="term" value="P:mRNA processing"/>
    <property type="evidence" value="ECO:0007669"/>
    <property type="project" value="UniProtKB-UniRule"/>
</dbReference>
<dbReference type="GO" id="GO:0008033">
    <property type="term" value="P:tRNA processing"/>
    <property type="evidence" value="ECO:0007669"/>
    <property type="project" value="UniProtKB-KW"/>
</dbReference>
<sequence>MTEKDEALSALEERLEYHFQNRDLLQHALIHPSYSNEMGEAKEASNQRLEFLGDAVLELISSTVLYHRKPAMQEGLLTKLRAALVCEPALAAVAKALKLSEHIVLGKGEGREGIQYRDSVLSDTLEAIIGAIYLDSGIESAASFVKKNLLNDIEKKQLQMDAKTMLQEYSTAKHLPLHYSLLEESGPFHDRFYRVMVYLGDMEYGMGEGSSKKKAEQNAAYFALEKIKAETGDVFKIY</sequence>
<dbReference type="EC" id="3.1.26.3" evidence="9"/>
<dbReference type="EMBL" id="JABZRD010000501">
    <property type="protein sequence ID" value="MBF1284396.1"/>
    <property type="molecule type" value="Genomic_DNA"/>
</dbReference>
<feature type="active site" evidence="9">
    <location>
        <position position="126"/>
    </location>
</feature>
<keyword evidence="9" id="KW-0699">rRNA-binding</keyword>
<comment type="caution">
    <text evidence="12">The sequence shown here is derived from an EMBL/GenBank/DDBJ whole genome shotgun (WGS) entry which is preliminary data.</text>
</comment>
<dbReference type="GO" id="GO:0019843">
    <property type="term" value="F:rRNA binding"/>
    <property type="evidence" value="ECO:0007669"/>
    <property type="project" value="UniProtKB-KW"/>
</dbReference>
<dbReference type="PANTHER" id="PTHR11207">
    <property type="entry name" value="RIBONUCLEASE III"/>
    <property type="match status" value="1"/>
</dbReference>
<dbReference type="Pfam" id="PF00035">
    <property type="entry name" value="dsrm"/>
    <property type="match status" value="1"/>
</dbReference>
<dbReference type="SUPFAM" id="SSF69065">
    <property type="entry name" value="RNase III domain-like"/>
    <property type="match status" value="1"/>
</dbReference>
<keyword evidence="8 9" id="KW-0694">RNA-binding</keyword>
<dbReference type="InterPro" id="IPR011907">
    <property type="entry name" value="RNase_III"/>
</dbReference>
<evidence type="ECO:0000256" key="6">
    <source>
        <dbReference type="ARBA" id="ARBA00022759"/>
    </source>
</evidence>
<evidence type="ECO:0000256" key="2">
    <source>
        <dbReference type="ARBA" id="ARBA00010183"/>
    </source>
</evidence>
<dbReference type="PROSITE" id="PS00517">
    <property type="entry name" value="RNASE_3_1"/>
    <property type="match status" value="1"/>
</dbReference>
<dbReference type="GO" id="GO:0046872">
    <property type="term" value="F:metal ion binding"/>
    <property type="evidence" value="ECO:0007669"/>
    <property type="project" value="UniProtKB-KW"/>
</dbReference>
<dbReference type="InterPro" id="IPR014720">
    <property type="entry name" value="dsRBD_dom"/>
</dbReference>
<keyword evidence="9" id="KW-0479">Metal-binding</keyword>
<dbReference type="SMART" id="SM00358">
    <property type="entry name" value="DSRM"/>
    <property type="match status" value="1"/>
</dbReference>
<evidence type="ECO:0000256" key="5">
    <source>
        <dbReference type="ARBA" id="ARBA00022722"/>
    </source>
</evidence>
<feature type="domain" description="RNase III" evidence="11">
    <location>
        <begin position="8"/>
        <end position="137"/>
    </location>
</feature>
<dbReference type="InterPro" id="IPR000999">
    <property type="entry name" value="RNase_III_dom"/>
</dbReference>
<evidence type="ECO:0000256" key="8">
    <source>
        <dbReference type="ARBA" id="ARBA00022884"/>
    </source>
</evidence>
<keyword evidence="9" id="KW-0963">Cytoplasm</keyword>
<comment type="catalytic activity">
    <reaction evidence="1 9">
        <text>Endonucleolytic cleavage to 5'-phosphomonoester.</text>
        <dbReference type="EC" id="3.1.26.3"/>
    </reaction>
</comment>
<accession>A0A930DSN8</accession>
<comment type="similarity">
    <text evidence="2">Belongs to the ribonuclease III family.</text>
</comment>
<keyword evidence="4 9" id="KW-0507">mRNA processing</keyword>
<keyword evidence="7 9" id="KW-0378">Hydrolase</keyword>
<name>A0A930DSN8_9FIRM</name>
<dbReference type="GO" id="GO:0005737">
    <property type="term" value="C:cytoplasm"/>
    <property type="evidence" value="ECO:0007669"/>
    <property type="project" value="UniProtKB-SubCell"/>
</dbReference>
<evidence type="ECO:0000256" key="3">
    <source>
        <dbReference type="ARBA" id="ARBA00022552"/>
    </source>
</evidence>
<dbReference type="GO" id="GO:0004525">
    <property type="term" value="F:ribonuclease III activity"/>
    <property type="evidence" value="ECO:0007669"/>
    <property type="project" value="UniProtKB-UniRule"/>
</dbReference>
<dbReference type="GO" id="GO:0010468">
    <property type="term" value="P:regulation of gene expression"/>
    <property type="evidence" value="ECO:0007669"/>
    <property type="project" value="TreeGrafter"/>
</dbReference>
<dbReference type="FunFam" id="1.10.1520.10:FF:000001">
    <property type="entry name" value="Ribonuclease 3"/>
    <property type="match status" value="1"/>
</dbReference>
<keyword evidence="9" id="KW-0460">Magnesium</keyword>
<dbReference type="GO" id="GO:0006364">
    <property type="term" value="P:rRNA processing"/>
    <property type="evidence" value="ECO:0007669"/>
    <property type="project" value="UniProtKB-UniRule"/>
</dbReference>
<dbReference type="HAMAP" id="MF_00104">
    <property type="entry name" value="RNase_III"/>
    <property type="match status" value="1"/>
</dbReference>
<dbReference type="GO" id="GO:0003725">
    <property type="term" value="F:double-stranded RNA binding"/>
    <property type="evidence" value="ECO:0007669"/>
    <property type="project" value="TreeGrafter"/>
</dbReference>
<evidence type="ECO:0000256" key="1">
    <source>
        <dbReference type="ARBA" id="ARBA00000109"/>
    </source>
</evidence>
<evidence type="ECO:0000259" key="10">
    <source>
        <dbReference type="PROSITE" id="PS50137"/>
    </source>
</evidence>
<proteinExistence type="inferred from homology"/>